<keyword evidence="2" id="KW-1185">Reference proteome</keyword>
<gene>
    <name evidence="1" type="ORF">V6N12_071178</name>
</gene>
<reference evidence="1 2" key="1">
    <citation type="journal article" date="2024" name="G3 (Bethesda)">
        <title>Genome assembly of Hibiscus sabdariffa L. provides insights into metabolisms of medicinal natural products.</title>
        <authorList>
            <person name="Kim T."/>
        </authorList>
    </citation>
    <scope>NUCLEOTIDE SEQUENCE [LARGE SCALE GENOMIC DNA]</scope>
    <source>
        <strain evidence="1">TK-2024</strain>
        <tissue evidence="1">Old leaves</tissue>
    </source>
</reference>
<dbReference type="Proteomes" id="UP001472677">
    <property type="component" value="Unassembled WGS sequence"/>
</dbReference>
<comment type="caution">
    <text evidence="1">The sequence shown here is derived from an EMBL/GenBank/DDBJ whole genome shotgun (WGS) entry which is preliminary data.</text>
</comment>
<evidence type="ECO:0000313" key="2">
    <source>
        <dbReference type="Proteomes" id="UP001472677"/>
    </source>
</evidence>
<sequence>MHSILESDSLTVISKLALTRKISRFFVRTSQRQEVFQEISPHTNSFLHLEEAMLSLTDWPNLINLSILTLFGLRKFHLCYLSWWKLTGATWILLEALFSFVHAWGSSPCFSL</sequence>
<protein>
    <submittedName>
        <fullName evidence="1">Uncharacterized protein</fullName>
    </submittedName>
</protein>
<name>A0ABR2FJJ4_9ROSI</name>
<proteinExistence type="predicted"/>
<dbReference type="EMBL" id="JBBPBM010000006">
    <property type="protein sequence ID" value="KAK8580929.1"/>
    <property type="molecule type" value="Genomic_DNA"/>
</dbReference>
<evidence type="ECO:0000313" key="1">
    <source>
        <dbReference type="EMBL" id="KAK8580929.1"/>
    </source>
</evidence>
<accession>A0ABR2FJJ4</accession>
<organism evidence="1 2">
    <name type="scientific">Hibiscus sabdariffa</name>
    <name type="common">roselle</name>
    <dbReference type="NCBI Taxonomy" id="183260"/>
    <lineage>
        <taxon>Eukaryota</taxon>
        <taxon>Viridiplantae</taxon>
        <taxon>Streptophyta</taxon>
        <taxon>Embryophyta</taxon>
        <taxon>Tracheophyta</taxon>
        <taxon>Spermatophyta</taxon>
        <taxon>Magnoliopsida</taxon>
        <taxon>eudicotyledons</taxon>
        <taxon>Gunneridae</taxon>
        <taxon>Pentapetalae</taxon>
        <taxon>rosids</taxon>
        <taxon>malvids</taxon>
        <taxon>Malvales</taxon>
        <taxon>Malvaceae</taxon>
        <taxon>Malvoideae</taxon>
        <taxon>Hibiscus</taxon>
    </lineage>
</organism>